<sequence length="257" mass="29867">MNIIIPMSGLGSRFAAAGYKDIKPLIKIHGKPIIEWVVRMFDPKDKFIFICRDAHLNTIKEMRETLEKIAPNAEIIAIEGEKKGPVWAVSQIFHKIDDNSPAIVSYCDYFQVWNCQSFYQWTADTNCDGSVVCYQGFHPHLIPLQNVYASCLCEGNKILEIREKFSFTENKSLTPQSSGMYYFKKGAYIKKYFQQLINENINLNGEYYVSLVYNLMIRDKLDIRVYHDVPYFCQWDTPEDLADYLRWAEIFSGEDNG</sequence>
<dbReference type="RefSeq" id="WP_092317409.1">
    <property type="nucleotide sequence ID" value="NZ_FOKY01000001.1"/>
</dbReference>
<dbReference type="Pfam" id="PF12804">
    <property type="entry name" value="NTP_transf_3"/>
    <property type="match status" value="1"/>
</dbReference>
<proteinExistence type="predicted"/>
<dbReference type="Proteomes" id="UP000240042">
    <property type="component" value="Unassembled WGS sequence"/>
</dbReference>
<dbReference type="InterPro" id="IPR025877">
    <property type="entry name" value="MobA-like_NTP_Trfase"/>
</dbReference>
<keyword evidence="2" id="KW-0808">Transferase</keyword>
<dbReference type="SUPFAM" id="SSF53448">
    <property type="entry name" value="Nucleotide-diphospho-sugar transferases"/>
    <property type="match status" value="1"/>
</dbReference>
<dbReference type="GO" id="GO:0016779">
    <property type="term" value="F:nucleotidyltransferase activity"/>
    <property type="evidence" value="ECO:0007669"/>
    <property type="project" value="UniProtKB-ARBA"/>
</dbReference>
<evidence type="ECO:0000259" key="1">
    <source>
        <dbReference type="Pfam" id="PF12804"/>
    </source>
</evidence>
<evidence type="ECO:0000313" key="2">
    <source>
        <dbReference type="EMBL" id="SFB68926.1"/>
    </source>
</evidence>
<dbReference type="OrthoDB" id="9788272at2"/>
<dbReference type="CDD" id="cd04183">
    <property type="entry name" value="GT2_BcE_like"/>
    <property type="match status" value="1"/>
</dbReference>
<dbReference type="AlphaFoldDB" id="A0A1I1D3L9"/>
<name>A0A1I1D3L9_BREAD</name>
<accession>A0A1I1D3L9</accession>
<reference evidence="3" key="1">
    <citation type="submission" date="2016-10" db="EMBL/GenBank/DDBJ databases">
        <authorList>
            <person name="Varghese N."/>
            <person name="Submissions S."/>
        </authorList>
    </citation>
    <scope>NUCLEOTIDE SEQUENCE [LARGE SCALE GENOMIC DNA]</scope>
    <source>
        <strain evidence="3">ATCC 43811</strain>
    </source>
</reference>
<dbReference type="Gene3D" id="3.90.550.10">
    <property type="entry name" value="Spore Coat Polysaccharide Biosynthesis Protein SpsA, Chain A"/>
    <property type="match status" value="1"/>
</dbReference>
<gene>
    <name evidence="2" type="ORF">SAMN02745150_00225</name>
</gene>
<dbReference type="InterPro" id="IPR029044">
    <property type="entry name" value="Nucleotide-diphossugar_trans"/>
</dbReference>
<organism evidence="2 3">
    <name type="scientific">Brevinema andersonii</name>
    <dbReference type="NCBI Taxonomy" id="34097"/>
    <lineage>
        <taxon>Bacteria</taxon>
        <taxon>Pseudomonadati</taxon>
        <taxon>Spirochaetota</taxon>
        <taxon>Spirochaetia</taxon>
        <taxon>Brevinematales</taxon>
        <taxon>Brevinemataceae</taxon>
        <taxon>Brevinema</taxon>
    </lineage>
</organism>
<keyword evidence="3" id="KW-1185">Reference proteome</keyword>
<evidence type="ECO:0000313" key="3">
    <source>
        <dbReference type="Proteomes" id="UP000240042"/>
    </source>
</evidence>
<dbReference type="EMBL" id="FOKY01000001">
    <property type="protein sequence ID" value="SFB68926.1"/>
    <property type="molecule type" value="Genomic_DNA"/>
</dbReference>
<dbReference type="STRING" id="34097.SAMN02745150_00225"/>
<protein>
    <submittedName>
        <fullName evidence="2">MobA-like NTP transferase domain-containing protein</fullName>
    </submittedName>
</protein>
<feature type="domain" description="MobA-like NTP transferase" evidence="1">
    <location>
        <begin position="5"/>
        <end position="141"/>
    </location>
</feature>